<dbReference type="Pfam" id="PF21224">
    <property type="entry name" value="Hen1_LCD"/>
    <property type="match status" value="1"/>
</dbReference>
<dbReference type="SUPFAM" id="SSF53335">
    <property type="entry name" value="S-adenosyl-L-methionine-dependent methyltransferases"/>
    <property type="match status" value="1"/>
</dbReference>
<dbReference type="Gene3D" id="3.40.50.150">
    <property type="entry name" value="Vaccinia Virus protein VP39"/>
    <property type="match status" value="1"/>
</dbReference>
<protein>
    <recommendedName>
        <fullName evidence="3">Small RNA 2'-O-methyltransferase</fullName>
        <ecNumber evidence="11">2.1.1.386</ecNumber>
    </recommendedName>
</protein>
<keyword evidence="9 13" id="KW-0694">RNA-binding</keyword>
<dbReference type="AlphaFoldDB" id="A0ABD2Z1B2"/>
<comment type="catalytic activity">
    <reaction evidence="12">
        <text>small RNA 3'-end nucleotide + S-adenosyl-L-methionine = small RNA 3'-end 2'-O-methylnucleotide + S-adenosyl-L-homocysteine + H(+)</text>
        <dbReference type="Rhea" id="RHEA:37887"/>
        <dbReference type="Rhea" id="RHEA-COMP:10415"/>
        <dbReference type="Rhea" id="RHEA-COMP:10416"/>
        <dbReference type="ChEBI" id="CHEBI:15378"/>
        <dbReference type="ChEBI" id="CHEBI:57856"/>
        <dbReference type="ChEBI" id="CHEBI:59789"/>
        <dbReference type="ChEBI" id="CHEBI:74896"/>
        <dbReference type="ChEBI" id="CHEBI:74898"/>
        <dbReference type="EC" id="2.1.1.386"/>
    </reaction>
</comment>
<feature type="domain" description="HTH La-type RNA-binding" evidence="14">
    <location>
        <begin position="140"/>
        <end position="251"/>
    </location>
</feature>
<dbReference type="Pfam" id="PF18441">
    <property type="entry name" value="Hen1_Lam_C"/>
    <property type="match status" value="1"/>
</dbReference>
<dbReference type="GO" id="GO:0032259">
    <property type="term" value="P:methylation"/>
    <property type="evidence" value="ECO:0007669"/>
    <property type="project" value="UniProtKB-KW"/>
</dbReference>
<evidence type="ECO:0000256" key="4">
    <source>
        <dbReference type="ARBA" id="ARBA00022603"/>
    </source>
</evidence>
<dbReference type="Pfam" id="PF08242">
    <property type="entry name" value="Methyltransf_12"/>
    <property type="match status" value="1"/>
</dbReference>
<evidence type="ECO:0000256" key="1">
    <source>
        <dbReference type="ARBA" id="ARBA00001946"/>
    </source>
</evidence>
<evidence type="ECO:0000313" key="15">
    <source>
        <dbReference type="EMBL" id="KAL3512918.1"/>
    </source>
</evidence>
<evidence type="ECO:0000256" key="9">
    <source>
        <dbReference type="ARBA" id="ARBA00022884"/>
    </source>
</evidence>
<dbReference type="EC" id="2.1.1.386" evidence="11"/>
<dbReference type="InterPro" id="IPR040870">
    <property type="entry name" value="HEN1_dsRBD2"/>
</dbReference>
<dbReference type="InterPro" id="IPR026610">
    <property type="entry name" value="Hen1"/>
</dbReference>
<sequence length="989" mass="109510">PFSIAFSSLSLELWIGFNNGRKKIQQYEVHLVINVTVEGLMEKLSSAAAAAKKSSLTPKAIISQKFGKKAFYKVEEVEESSQNECPGLAIQQKGPCLYRCSLQLPELSVVSETFRRKKDAEQAAAEKAIEKLGIHLKENNPSEDEARDNLVNHLSYLFSSEFLSAAQPLSGHFRAVLKRKGCLNGCIPISVMAMYDAKLRNLCRSINPDVESNPLGITSIVLSAAAKLSGSLLPLEDSLSLKRRSPHPPHVLQSLENCESTLPESIQIQAIHIPSSVNESIEPLVLNVSTSGYYLDVIAQALGVTEASRVLISRTIGKASSEMRLYFCHMHQSLDQSSEPLGVHAIQLQGSQNVRASYFAGQEVYGDAILASVGYTWKSADLFHEDVSVRTYYRLLINKIPSGVYKLSREAIFAAELPVAFTTRSNWRGSFPREILRTFCGQHGLAEPIFSIQCNSLDTSAGSHGTCKKLKVTESVEEGKRKPGLATGGESERPTGAIQCEVKIFSKRHDLILVCLPTKVYKKQTDAIQNAAMKVLSWLNVFFRESNMSSEKLISFAKELDIQFHSEYFLKQFTICPLVHNFWTSFARTEDGLLDSGNMKANDDILENVASSLSIGGQASGVHPSSGSLACISYTSCLVTGGCMKEHLESNEEFEFEMGSGAVISYIEGIVTQISVGQSSCFSVELPPLEFILAAADDSATTLSLLSSRKCSLEYTITLLRVTEPLEDRMEQALFSPPLSKQRVEYALQHIRESRALSLIDFGCGSGSLLDSLLDYPTHLEKIVGVDISQKSLTRAAKMLHSKLNTKLEARVPSNRIKSAVLYEGSITSFDSRLCGFDIGTCLEVIEHMEENEASLFGDVVLSAFCPTILIISTPNYEYNVILQKSTPQNQEEDPDDKNQPQSYKFRNHDHKFEWTRSQFCDWAINLSKRHNYNVEFSGVGGVADEEPGFASQIAVFRRKDEHSKNVEIVHHCEVLWEWTEGNSSKCAL</sequence>
<dbReference type="InterPro" id="IPR013217">
    <property type="entry name" value="Methyltransf_12"/>
</dbReference>
<dbReference type="FunFam" id="3.40.50.150:FF:000215">
    <property type="entry name" value="Hua enhancer1"/>
    <property type="match status" value="1"/>
</dbReference>
<comment type="cofactor">
    <cofactor evidence="1">
        <name>Mg(2+)</name>
        <dbReference type="ChEBI" id="CHEBI:18420"/>
    </cofactor>
</comment>
<accession>A0ABD2Z1B2</accession>
<dbReference type="EMBL" id="JBJUIK010000011">
    <property type="protein sequence ID" value="KAL3512918.1"/>
    <property type="molecule type" value="Genomic_DNA"/>
</dbReference>
<keyword evidence="8" id="KW-0460">Magnesium</keyword>
<keyword evidence="4" id="KW-0489">Methyltransferase</keyword>
<comment type="caution">
    <text evidence="15">The sequence shown here is derived from an EMBL/GenBank/DDBJ whole genome shotgun (WGS) entry which is preliminary data.</text>
</comment>
<dbReference type="GO" id="GO:0046872">
    <property type="term" value="F:metal ion binding"/>
    <property type="evidence" value="ECO:0007669"/>
    <property type="project" value="UniProtKB-KW"/>
</dbReference>
<evidence type="ECO:0000259" key="14">
    <source>
        <dbReference type="PROSITE" id="PS50961"/>
    </source>
</evidence>
<dbReference type="PANTHER" id="PTHR21404:SF3">
    <property type="entry name" value="SMALL RNA 2'-O-METHYLTRANSFERASE"/>
    <property type="match status" value="1"/>
</dbReference>
<dbReference type="InterPro" id="IPR006630">
    <property type="entry name" value="La_HTH"/>
</dbReference>
<keyword evidence="7" id="KW-0479">Metal-binding</keyword>
<evidence type="ECO:0000256" key="12">
    <source>
        <dbReference type="ARBA" id="ARBA00048418"/>
    </source>
</evidence>
<evidence type="ECO:0000256" key="3">
    <source>
        <dbReference type="ARBA" id="ARBA00021330"/>
    </source>
</evidence>
<evidence type="ECO:0000256" key="11">
    <source>
        <dbReference type="ARBA" id="ARBA00035025"/>
    </source>
</evidence>
<keyword evidence="5" id="KW-0808">Transferase</keyword>
<dbReference type="SUPFAM" id="SSF54768">
    <property type="entry name" value="dsRNA-binding domain-like"/>
    <property type="match status" value="1"/>
</dbReference>
<dbReference type="GO" id="GO:0031047">
    <property type="term" value="P:regulatory ncRNA-mediated gene silencing"/>
    <property type="evidence" value="ECO:0007669"/>
    <property type="project" value="UniProtKB-KW"/>
</dbReference>
<reference evidence="15 16" key="1">
    <citation type="submission" date="2024-11" db="EMBL/GenBank/DDBJ databases">
        <title>A near-complete genome assembly of Cinchona calisaya.</title>
        <authorList>
            <person name="Lian D.C."/>
            <person name="Zhao X.W."/>
            <person name="Wei L."/>
        </authorList>
    </citation>
    <scope>NUCLEOTIDE SEQUENCE [LARGE SCALE GENOMIC DNA]</scope>
    <source>
        <tissue evidence="15">Nenye</tissue>
    </source>
</reference>
<evidence type="ECO:0000256" key="5">
    <source>
        <dbReference type="ARBA" id="ARBA00022679"/>
    </source>
</evidence>
<comment type="similarity">
    <text evidence="2">Belongs to the methyltransferase superfamily. HEN1 family.</text>
</comment>
<dbReference type="GO" id="GO:0090486">
    <property type="term" value="F:small RNA 2'-O-methyltransferase activity"/>
    <property type="evidence" value="ECO:0007669"/>
    <property type="project" value="UniProtKB-EC"/>
</dbReference>
<dbReference type="InterPro" id="IPR029063">
    <property type="entry name" value="SAM-dependent_MTases_sf"/>
</dbReference>
<feature type="non-terminal residue" evidence="15">
    <location>
        <position position="1"/>
    </location>
</feature>
<keyword evidence="10" id="KW-0943">RNA-mediated gene silencing</keyword>
<dbReference type="Pfam" id="PF24995">
    <property type="entry name" value="DSRM_2"/>
    <property type="match status" value="1"/>
</dbReference>
<evidence type="ECO:0000256" key="10">
    <source>
        <dbReference type="ARBA" id="ARBA00023158"/>
    </source>
</evidence>
<gene>
    <name evidence="15" type="ORF">ACH5RR_025635</name>
</gene>
<evidence type="ECO:0000313" key="16">
    <source>
        <dbReference type="Proteomes" id="UP001630127"/>
    </source>
</evidence>
<evidence type="ECO:0000256" key="8">
    <source>
        <dbReference type="ARBA" id="ARBA00022842"/>
    </source>
</evidence>
<dbReference type="PANTHER" id="PTHR21404">
    <property type="entry name" value="HEN1"/>
    <property type="match status" value="1"/>
</dbReference>
<keyword evidence="6" id="KW-0949">S-adenosyl-L-methionine</keyword>
<keyword evidence="16" id="KW-1185">Reference proteome</keyword>
<evidence type="ECO:0000256" key="2">
    <source>
        <dbReference type="ARBA" id="ARBA00009026"/>
    </source>
</evidence>
<evidence type="ECO:0000256" key="7">
    <source>
        <dbReference type="ARBA" id="ARBA00022723"/>
    </source>
</evidence>
<dbReference type="Proteomes" id="UP001630127">
    <property type="component" value="Unassembled WGS sequence"/>
</dbReference>
<dbReference type="Gene3D" id="3.30.160.20">
    <property type="match status" value="1"/>
</dbReference>
<dbReference type="PROSITE" id="PS50961">
    <property type="entry name" value="HTH_LA"/>
    <property type="match status" value="1"/>
</dbReference>
<dbReference type="GO" id="GO:0003723">
    <property type="term" value="F:RNA binding"/>
    <property type="evidence" value="ECO:0007669"/>
    <property type="project" value="UniProtKB-UniRule"/>
</dbReference>
<organism evidence="15 16">
    <name type="scientific">Cinchona calisaya</name>
    <dbReference type="NCBI Taxonomy" id="153742"/>
    <lineage>
        <taxon>Eukaryota</taxon>
        <taxon>Viridiplantae</taxon>
        <taxon>Streptophyta</taxon>
        <taxon>Embryophyta</taxon>
        <taxon>Tracheophyta</taxon>
        <taxon>Spermatophyta</taxon>
        <taxon>Magnoliopsida</taxon>
        <taxon>eudicotyledons</taxon>
        <taxon>Gunneridae</taxon>
        <taxon>Pentapetalae</taxon>
        <taxon>asterids</taxon>
        <taxon>lamiids</taxon>
        <taxon>Gentianales</taxon>
        <taxon>Rubiaceae</taxon>
        <taxon>Cinchonoideae</taxon>
        <taxon>Cinchoneae</taxon>
        <taxon>Cinchona</taxon>
    </lineage>
</organism>
<dbReference type="GO" id="GO:0016070">
    <property type="term" value="P:RNA metabolic process"/>
    <property type="evidence" value="ECO:0007669"/>
    <property type="project" value="UniProtKB-ARBA"/>
</dbReference>
<name>A0ABD2Z1B2_9GENT</name>
<dbReference type="InterPro" id="IPR040813">
    <property type="entry name" value="Hen1_Lam_C"/>
</dbReference>
<proteinExistence type="inferred from homology"/>
<dbReference type="Pfam" id="PF17842">
    <property type="entry name" value="dsRBD2"/>
    <property type="match status" value="1"/>
</dbReference>
<evidence type="ECO:0000256" key="13">
    <source>
        <dbReference type="PROSITE-ProRule" id="PRU00332"/>
    </source>
</evidence>
<evidence type="ECO:0000256" key="6">
    <source>
        <dbReference type="ARBA" id="ARBA00022691"/>
    </source>
</evidence>
<dbReference type="InterPro" id="IPR056755">
    <property type="entry name" value="DSRM_2"/>
</dbReference>